<reference evidence="4" key="2">
    <citation type="submission" date="2019-02" db="EMBL/GenBank/DDBJ databases">
        <title>Opniocepnalus argus Var Kimnra genome.</title>
        <authorList>
            <person name="Zhou C."/>
            <person name="Xiao S."/>
        </authorList>
    </citation>
    <scope>NUCLEOTIDE SEQUENCE [LARGE SCALE GENOMIC DNA]</scope>
</reference>
<dbReference type="AlphaFoldDB" id="A0A6G1PVS2"/>
<keyword evidence="2" id="KW-1133">Transmembrane helix</keyword>
<accession>A0A6G1PVS2</accession>
<evidence type="ECO:0000256" key="1">
    <source>
        <dbReference type="SAM" id="MobiDB-lite"/>
    </source>
</evidence>
<feature type="compositionally biased region" description="Acidic residues" evidence="1">
    <location>
        <begin position="215"/>
        <end position="228"/>
    </location>
</feature>
<feature type="compositionally biased region" description="Polar residues" evidence="1">
    <location>
        <begin position="89"/>
        <end position="100"/>
    </location>
</feature>
<gene>
    <name evidence="3" type="ORF">EXN66_Car010096</name>
</gene>
<sequence>METDTTHTTTESEELIKSLHKEILQLRMELEYERVHAKHREKFFLSKVKLLKRGIEGQAGLAENYKKLYVAAQSGFEGMVRRLRRRLSHGTNGWSPTETSKLSEDRSSDSVYPSDAETESQDNDPELVSLVSEMDNLWVEWQQYENPPEDRTAGQEVTDQSDMSETQGDEEEDSSSSAASRASTPETAPVKPSVEFIKWTSSTAEDRPLLAETENLSEEEEDVPTEPEILTEEPLCLVSANEQVDMWVLCEGTDEPESPAAEPPQLETKRPSRLFSGRVVKGVCVYTAVVIGVGAVAVAVHYFRENMQTPHRTSTEPGTFQL</sequence>
<keyword evidence="2" id="KW-0472">Membrane</keyword>
<feature type="compositionally biased region" description="Low complexity" evidence="1">
    <location>
        <begin position="175"/>
        <end position="189"/>
    </location>
</feature>
<proteinExistence type="predicted"/>
<dbReference type="Proteomes" id="UP000503349">
    <property type="component" value="Chromosome 10"/>
</dbReference>
<evidence type="ECO:0000313" key="3">
    <source>
        <dbReference type="EMBL" id="KAF3694420.1"/>
    </source>
</evidence>
<evidence type="ECO:0000313" key="4">
    <source>
        <dbReference type="Proteomes" id="UP000503349"/>
    </source>
</evidence>
<feature type="compositionally biased region" description="Polar residues" evidence="1">
    <location>
        <begin position="155"/>
        <end position="166"/>
    </location>
</feature>
<dbReference type="EMBL" id="CM015721">
    <property type="protein sequence ID" value="KAF3694420.1"/>
    <property type="molecule type" value="Genomic_DNA"/>
</dbReference>
<keyword evidence="4" id="KW-1185">Reference proteome</keyword>
<reference evidence="3 4" key="1">
    <citation type="submission" date="2019-02" db="EMBL/GenBank/DDBJ databases">
        <title>Opniocepnalus argus genome.</title>
        <authorList>
            <person name="Zhou C."/>
            <person name="Xiao S."/>
        </authorList>
    </citation>
    <scope>NUCLEOTIDE SEQUENCE [LARGE SCALE GENOMIC DNA]</scope>
    <source>
        <strain evidence="3">OARG1902GOOAL</strain>
        <tissue evidence="3">Muscle</tissue>
    </source>
</reference>
<protein>
    <submittedName>
        <fullName evidence="3">Uncharacterized protein</fullName>
    </submittedName>
</protein>
<organism evidence="3 4">
    <name type="scientific">Channa argus</name>
    <name type="common">Northern snakehead</name>
    <name type="synonym">Ophicephalus argus</name>
    <dbReference type="NCBI Taxonomy" id="215402"/>
    <lineage>
        <taxon>Eukaryota</taxon>
        <taxon>Metazoa</taxon>
        <taxon>Chordata</taxon>
        <taxon>Craniata</taxon>
        <taxon>Vertebrata</taxon>
        <taxon>Euteleostomi</taxon>
        <taxon>Actinopterygii</taxon>
        <taxon>Neopterygii</taxon>
        <taxon>Teleostei</taxon>
        <taxon>Neoteleostei</taxon>
        <taxon>Acanthomorphata</taxon>
        <taxon>Anabantaria</taxon>
        <taxon>Anabantiformes</taxon>
        <taxon>Channoidei</taxon>
        <taxon>Channidae</taxon>
        <taxon>Channa</taxon>
    </lineage>
</organism>
<evidence type="ECO:0000256" key="2">
    <source>
        <dbReference type="SAM" id="Phobius"/>
    </source>
</evidence>
<keyword evidence="2" id="KW-0812">Transmembrane</keyword>
<feature type="region of interest" description="Disordered" evidence="1">
    <location>
        <begin position="147"/>
        <end position="228"/>
    </location>
</feature>
<feature type="transmembrane region" description="Helical" evidence="2">
    <location>
        <begin position="279"/>
        <end position="303"/>
    </location>
</feature>
<feature type="region of interest" description="Disordered" evidence="1">
    <location>
        <begin position="89"/>
        <end position="124"/>
    </location>
</feature>
<name>A0A6G1PVS2_CHAAH</name>